<organism evidence="1 2">
    <name type="scientific">Paracoccus litorisediminis</name>
    <dbReference type="NCBI Taxonomy" id="2006130"/>
    <lineage>
        <taxon>Bacteria</taxon>
        <taxon>Pseudomonadati</taxon>
        <taxon>Pseudomonadota</taxon>
        <taxon>Alphaproteobacteria</taxon>
        <taxon>Rhodobacterales</taxon>
        <taxon>Paracoccaceae</taxon>
        <taxon>Paracoccus</taxon>
    </lineage>
</organism>
<gene>
    <name evidence="1" type="ORF">GL300_17920</name>
</gene>
<comment type="caution">
    <text evidence="1">The sequence shown here is derived from an EMBL/GenBank/DDBJ whole genome shotgun (WGS) entry which is preliminary data.</text>
</comment>
<keyword evidence="2" id="KW-1185">Reference proteome</keyword>
<dbReference type="AlphaFoldDB" id="A0A844HPN2"/>
<evidence type="ECO:0000313" key="2">
    <source>
        <dbReference type="Proteomes" id="UP000449846"/>
    </source>
</evidence>
<accession>A0A844HPN2</accession>
<proteinExistence type="predicted"/>
<reference evidence="1 2" key="1">
    <citation type="submission" date="2019-11" db="EMBL/GenBank/DDBJ databases">
        <authorList>
            <person name="Dong K."/>
        </authorList>
    </citation>
    <scope>NUCLEOTIDE SEQUENCE [LARGE SCALE GENOMIC DNA]</scope>
    <source>
        <strain evidence="1 2">NBRC 112902</strain>
    </source>
</reference>
<evidence type="ECO:0000313" key="1">
    <source>
        <dbReference type="EMBL" id="MTH61089.1"/>
    </source>
</evidence>
<dbReference type="Proteomes" id="UP000449846">
    <property type="component" value="Unassembled WGS sequence"/>
</dbReference>
<dbReference type="RefSeq" id="WP_155041032.1">
    <property type="nucleotide sequence ID" value="NZ_WMIG01000013.1"/>
</dbReference>
<protein>
    <submittedName>
        <fullName evidence="1">Uncharacterized protein</fullName>
    </submittedName>
</protein>
<sequence length="83" mass="8690">MNDMQQCGFTSDAAPVTDLAGFEATDVEAVEALATGEIKDAIDLGSAVLSLVKSEEGEKFVVTTSEGHAAIIPLSALYIPRDF</sequence>
<name>A0A844HPN2_9RHOB</name>
<dbReference type="EMBL" id="WMIG01000013">
    <property type="protein sequence ID" value="MTH61089.1"/>
    <property type="molecule type" value="Genomic_DNA"/>
</dbReference>